<evidence type="ECO:0000313" key="2">
    <source>
        <dbReference type="Proteomes" id="UP000744980"/>
    </source>
</evidence>
<dbReference type="Proteomes" id="UP000744980">
    <property type="component" value="Unassembled WGS sequence"/>
</dbReference>
<dbReference type="AlphaFoldDB" id="A0AAW4FVK2"/>
<keyword evidence="2" id="KW-1185">Reference proteome</keyword>
<reference evidence="1 2" key="1">
    <citation type="submission" date="2020-01" db="EMBL/GenBank/DDBJ databases">
        <title>Draft genome assembly of Ensifer adhaerens T173.</title>
        <authorList>
            <person name="Craig J.E."/>
            <person name="Stinchcombe J.R."/>
        </authorList>
    </citation>
    <scope>NUCLEOTIDE SEQUENCE [LARGE SCALE GENOMIC DNA]</scope>
    <source>
        <strain evidence="1 2">T173</strain>
    </source>
</reference>
<evidence type="ECO:0008006" key="3">
    <source>
        <dbReference type="Google" id="ProtNLM"/>
    </source>
</evidence>
<comment type="caution">
    <text evidence="1">The sequence shown here is derived from an EMBL/GenBank/DDBJ whole genome shotgun (WGS) entry which is preliminary data.</text>
</comment>
<proteinExistence type="predicted"/>
<accession>A0AAW4FVK2</accession>
<protein>
    <recommendedName>
        <fullName evidence="3">MacB-like periplasmic core domain-containing protein</fullName>
    </recommendedName>
</protein>
<name>A0AAW4FVK2_9HYPH</name>
<organism evidence="1 2">
    <name type="scientific">Ensifer canadensis</name>
    <dbReference type="NCBI Taxonomy" id="555315"/>
    <lineage>
        <taxon>Bacteria</taxon>
        <taxon>Pseudomonadati</taxon>
        <taxon>Pseudomonadota</taxon>
        <taxon>Alphaproteobacteria</taxon>
        <taxon>Hyphomicrobiales</taxon>
        <taxon>Rhizobiaceae</taxon>
        <taxon>Sinorhizobium/Ensifer group</taxon>
        <taxon>Ensifer</taxon>
    </lineage>
</organism>
<dbReference type="EMBL" id="WXFA01000045">
    <property type="protein sequence ID" value="MBM3095442.1"/>
    <property type="molecule type" value="Genomic_DNA"/>
</dbReference>
<sequence length="99" mass="10719">MRNAFRLAPKQSRRLPTEYFILANVRFEGQVVGYLAGRPIREIATDGGGLRYQFVGVAARNVAGGPDVQSLRKGEWIVQPGLVYASIGDDVVASADRAA</sequence>
<evidence type="ECO:0000313" key="1">
    <source>
        <dbReference type="EMBL" id="MBM3095442.1"/>
    </source>
</evidence>
<gene>
    <name evidence="1" type="ORF">GFB56_32485</name>
</gene>